<evidence type="ECO:0000256" key="3">
    <source>
        <dbReference type="ARBA" id="ARBA00022982"/>
    </source>
</evidence>
<evidence type="ECO:0000313" key="7">
    <source>
        <dbReference type="Proteomes" id="UP000298416"/>
    </source>
</evidence>
<dbReference type="NCBIfam" id="TIGR02180">
    <property type="entry name" value="GRX_euk"/>
    <property type="match status" value="1"/>
</dbReference>
<gene>
    <name evidence="6" type="ORF">SASPL_148638</name>
</gene>
<evidence type="ECO:0000313" key="6">
    <source>
        <dbReference type="EMBL" id="KAG6390893.1"/>
    </source>
</evidence>
<reference evidence="6" key="1">
    <citation type="submission" date="2018-01" db="EMBL/GenBank/DDBJ databases">
        <authorList>
            <person name="Mao J.F."/>
        </authorList>
    </citation>
    <scope>NUCLEOTIDE SEQUENCE</scope>
    <source>
        <strain evidence="6">Huo1</strain>
        <tissue evidence="6">Leaf</tissue>
    </source>
</reference>
<dbReference type="InterPro" id="IPR011899">
    <property type="entry name" value="Glutaredoxin_euk/vir"/>
</dbReference>
<keyword evidence="3" id="KW-0813">Transport</keyword>
<organism evidence="6">
    <name type="scientific">Salvia splendens</name>
    <name type="common">Scarlet sage</name>
    <dbReference type="NCBI Taxonomy" id="180675"/>
    <lineage>
        <taxon>Eukaryota</taxon>
        <taxon>Viridiplantae</taxon>
        <taxon>Streptophyta</taxon>
        <taxon>Embryophyta</taxon>
        <taxon>Tracheophyta</taxon>
        <taxon>Spermatophyta</taxon>
        <taxon>Magnoliopsida</taxon>
        <taxon>eudicotyledons</taxon>
        <taxon>Gunneridae</taxon>
        <taxon>Pentapetalae</taxon>
        <taxon>asterids</taxon>
        <taxon>lamiids</taxon>
        <taxon>Lamiales</taxon>
        <taxon>Lamiaceae</taxon>
        <taxon>Nepetoideae</taxon>
        <taxon>Mentheae</taxon>
        <taxon>Salviinae</taxon>
        <taxon>Salvia</taxon>
        <taxon>Salvia subgen. Calosphace</taxon>
        <taxon>core Calosphace</taxon>
    </lineage>
</organism>
<dbReference type="PANTHER" id="PTHR45694:SF13">
    <property type="entry name" value="GLUTAREDOXIN-C1"/>
    <property type="match status" value="1"/>
</dbReference>
<dbReference type="InterPro" id="IPR002109">
    <property type="entry name" value="Glutaredoxin"/>
</dbReference>
<sequence length="124" mass="13559">MGSLFSSAHKREDIEMALAKAKQIVSSNPVVVFSKTYCGYCPRVKNLLSQLQATHKVIELDEEADGDEIQAALHEWTGQRTVPNVFINGKHIGGSDVVMAKHQQGQLVPLLTEAGALQKQSMQS</sequence>
<dbReference type="PANTHER" id="PTHR45694">
    <property type="entry name" value="GLUTAREDOXIN 2"/>
    <property type="match status" value="1"/>
</dbReference>
<protein>
    <recommendedName>
        <fullName evidence="5">Glutaredoxin domain-containing protein</fullName>
    </recommendedName>
</protein>
<accession>A0A8X8W9P9</accession>
<dbReference type="OrthoDB" id="418495at2759"/>
<proteinExistence type="inferred from homology"/>
<dbReference type="SUPFAM" id="SSF52833">
    <property type="entry name" value="Thioredoxin-like"/>
    <property type="match status" value="1"/>
</dbReference>
<feature type="domain" description="Glutaredoxin" evidence="5">
    <location>
        <begin position="30"/>
        <end position="92"/>
    </location>
</feature>
<evidence type="ECO:0000256" key="2">
    <source>
        <dbReference type="ARBA" id="ARBA00007190"/>
    </source>
</evidence>
<comment type="caution">
    <text evidence="6">The sequence shown here is derived from an EMBL/GenBank/DDBJ whole genome shotgun (WGS) entry which is preliminary data.</text>
</comment>
<dbReference type="GO" id="GO:0005737">
    <property type="term" value="C:cytoplasm"/>
    <property type="evidence" value="ECO:0007669"/>
    <property type="project" value="TreeGrafter"/>
</dbReference>
<dbReference type="EMBL" id="PNBA02000019">
    <property type="protein sequence ID" value="KAG6390893.1"/>
    <property type="molecule type" value="Genomic_DNA"/>
</dbReference>
<evidence type="ECO:0000256" key="4">
    <source>
        <dbReference type="ARBA" id="ARBA00023284"/>
    </source>
</evidence>
<dbReference type="GO" id="GO:0015038">
    <property type="term" value="F:glutathione disulfide oxidoreductase activity"/>
    <property type="evidence" value="ECO:0007669"/>
    <property type="project" value="TreeGrafter"/>
</dbReference>
<comment type="function">
    <text evidence="1">Has a glutathione-disulfide oxidoreductase activity in the presence of NADPH and glutathione reductase. Reduces low molecular weight disulfides and proteins.</text>
</comment>
<dbReference type="Proteomes" id="UP000298416">
    <property type="component" value="Unassembled WGS sequence"/>
</dbReference>
<keyword evidence="4" id="KW-0676">Redox-active center</keyword>
<dbReference type="CDD" id="cd03419">
    <property type="entry name" value="GRX_GRXh_1_2_like"/>
    <property type="match status" value="1"/>
</dbReference>
<dbReference type="GO" id="GO:0034599">
    <property type="term" value="P:cellular response to oxidative stress"/>
    <property type="evidence" value="ECO:0007669"/>
    <property type="project" value="TreeGrafter"/>
</dbReference>
<name>A0A8X8W9P9_SALSN</name>
<keyword evidence="7" id="KW-1185">Reference proteome</keyword>
<evidence type="ECO:0000256" key="1">
    <source>
        <dbReference type="ARBA" id="ARBA00002549"/>
    </source>
</evidence>
<comment type="similarity">
    <text evidence="2">Belongs to the glutaredoxin family. CPYC subfamily.</text>
</comment>
<dbReference type="FunFam" id="3.40.30.10:FF:000093">
    <property type="entry name" value="Glutaredoxin 2"/>
    <property type="match status" value="1"/>
</dbReference>
<dbReference type="Pfam" id="PF00462">
    <property type="entry name" value="Glutaredoxin"/>
    <property type="match status" value="1"/>
</dbReference>
<reference evidence="6" key="2">
    <citation type="submission" date="2020-08" db="EMBL/GenBank/DDBJ databases">
        <title>Plant Genome Project.</title>
        <authorList>
            <person name="Zhang R.-G."/>
        </authorList>
    </citation>
    <scope>NUCLEOTIDE SEQUENCE</scope>
    <source>
        <strain evidence="6">Huo1</strain>
        <tissue evidence="6">Leaf</tissue>
    </source>
</reference>
<evidence type="ECO:0000259" key="5">
    <source>
        <dbReference type="Pfam" id="PF00462"/>
    </source>
</evidence>
<dbReference type="PRINTS" id="PR00160">
    <property type="entry name" value="GLUTAREDOXIN"/>
</dbReference>
<dbReference type="AlphaFoldDB" id="A0A8X8W9P9"/>
<dbReference type="InterPro" id="IPR036249">
    <property type="entry name" value="Thioredoxin-like_sf"/>
</dbReference>
<dbReference type="Gene3D" id="3.40.30.10">
    <property type="entry name" value="Glutaredoxin"/>
    <property type="match status" value="1"/>
</dbReference>
<dbReference type="PROSITE" id="PS51354">
    <property type="entry name" value="GLUTAREDOXIN_2"/>
    <property type="match status" value="1"/>
</dbReference>
<dbReference type="InterPro" id="IPR014025">
    <property type="entry name" value="Glutaredoxin_subgr"/>
</dbReference>
<keyword evidence="3" id="KW-0249">Electron transport</keyword>